<evidence type="ECO:0000256" key="1">
    <source>
        <dbReference type="SAM" id="MobiDB-lite"/>
    </source>
</evidence>
<gene>
    <name evidence="2" type="ORF">PLOB_00005669</name>
</gene>
<evidence type="ECO:0000313" key="3">
    <source>
        <dbReference type="Proteomes" id="UP001159405"/>
    </source>
</evidence>
<organism evidence="2 3">
    <name type="scientific">Porites lobata</name>
    <dbReference type="NCBI Taxonomy" id="104759"/>
    <lineage>
        <taxon>Eukaryota</taxon>
        <taxon>Metazoa</taxon>
        <taxon>Cnidaria</taxon>
        <taxon>Anthozoa</taxon>
        <taxon>Hexacorallia</taxon>
        <taxon>Scleractinia</taxon>
        <taxon>Fungiina</taxon>
        <taxon>Poritidae</taxon>
        <taxon>Porites</taxon>
    </lineage>
</organism>
<feature type="compositionally biased region" description="Acidic residues" evidence="1">
    <location>
        <begin position="119"/>
        <end position="141"/>
    </location>
</feature>
<protein>
    <submittedName>
        <fullName evidence="2">Uncharacterized protein</fullName>
    </submittedName>
</protein>
<feature type="region of interest" description="Disordered" evidence="1">
    <location>
        <begin position="119"/>
        <end position="161"/>
    </location>
</feature>
<feature type="non-terminal residue" evidence="2">
    <location>
        <position position="161"/>
    </location>
</feature>
<name>A0ABN8QIP2_9CNID</name>
<accession>A0ABN8QIP2</accession>
<comment type="caution">
    <text evidence="2">The sequence shown here is derived from an EMBL/GenBank/DDBJ whole genome shotgun (WGS) entry which is preliminary data.</text>
</comment>
<reference evidence="2 3" key="1">
    <citation type="submission" date="2022-05" db="EMBL/GenBank/DDBJ databases">
        <authorList>
            <consortium name="Genoscope - CEA"/>
            <person name="William W."/>
        </authorList>
    </citation>
    <scope>NUCLEOTIDE SEQUENCE [LARGE SCALE GENOMIC DNA]</scope>
</reference>
<sequence>MAKDDQRLMRDWRDSFGKPVRQLTVRNQNTKDNVGTLSLFAYTTPDQLPRPLDFSTRDDLTARETVVTEIEQEAVRGAILFEANSDNSVVHFAKGCGFVKLTEVSYETFLRYQNDVEDLLPDKEGGEEDSELDSDDGENPEDVVFGGMPLRTTSGRTAIRP</sequence>
<dbReference type="EMBL" id="CALNXK010000125">
    <property type="protein sequence ID" value="CAH3163163.1"/>
    <property type="molecule type" value="Genomic_DNA"/>
</dbReference>
<keyword evidence="3" id="KW-1185">Reference proteome</keyword>
<proteinExistence type="predicted"/>
<evidence type="ECO:0000313" key="2">
    <source>
        <dbReference type="EMBL" id="CAH3163163.1"/>
    </source>
</evidence>
<feature type="compositionally biased region" description="Polar residues" evidence="1">
    <location>
        <begin position="151"/>
        <end position="161"/>
    </location>
</feature>
<dbReference type="Proteomes" id="UP001159405">
    <property type="component" value="Unassembled WGS sequence"/>
</dbReference>